<keyword evidence="3" id="KW-1185">Reference proteome</keyword>
<dbReference type="OrthoDB" id="1451403at2"/>
<dbReference type="Proteomes" id="UP000075615">
    <property type="component" value="Unassembled WGS sequence"/>
</dbReference>
<keyword evidence="1" id="KW-0732">Signal</keyword>
<proteinExistence type="predicted"/>
<reference evidence="2 3" key="1">
    <citation type="submission" date="2016-01" db="EMBL/GenBank/DDBJ databases">
        <title>Genome sequencing of Roseivirga echinicomitans KMM 6058.</title>
        <authorList>
            <person name="Selvaratnam C."/>
            <person name="Thevarajoo S."/>
            <person name="Goh K.M."/>
            <person name="Ee R."/>
            <person name="Chan K.-G."/>
            <person name="Chong C.S."/>
        </authorList>
    </citation>
    <scope>NUCLEOTIDE SEQUENCE [LARGE SCALE GENOMIC DNA]</scope>
    <source>
        <strain evidence="2 3">KMM 6058</strain>
    </source>
</reference>
<accession>A0A150X2Q8</accession>
<organism evidence="2 3">
    <name type="scientific">Roseivirga echinicomitans</name>
    <dbReference type="NCBI Taxonomy" id="296218"/>
    <lineage>
        <taxon>Bacteria</taxon>
        <taxon>Pseudomonadati</taxon>
        <taxon>Bacteroidota</taxon>
        <taxon>Cytophagia</taxon>
        <taxon>Cytophagales</taxon>
        <taxon>Roseivirgaceae</taxon>
        <taxon>Roseivirga</taxon>
    </lineage>
</organism>
<dbReference type="AlphaFoldDB" id="A0A150X2Q8"/>
<dbReference type="STRING" id="296218.AWN68_09960"/>
<comment type="caution">
    <text evidence="2">The sequence shown here is derived from an EMBL/GenBank/DDBJ whole genome shotgun (WGS) entry which is preliminary data.</text>
</comment>
<feature type="signal peptide" evidence="1">
    <location>
        <begin position="1"/>
        <end position="18"/>
    </location>
</feature>
<feature type="chain" id="PRO_5007574101" description="CHRD domain-containing protein" evidence="1">
    <location>
        <begin position="19"/>
        <end position="180"/>
    </location>
</feature>
<protein>
    <recommendedName>
        <fullName evidence="4">CHRD domain-containing protein</fullName>
    </recommendedName>
</protein>
<evidence type="ECO:0008006" key="4">
    <source>
        <dbReference type="Google" id="ProtNLM"/>
    </source>
</evidence>
<evidence type="ECO:0000313" key="2">
    <source>
        <dbReference type="EMBL" id="KYG73010.1"/>
    </source>
</evidence>
<dbReference type="RefSeq" id="WP_068417933.1">
    <property type="nucleotide sequence ID" value="NZ_LRDB01000050.1"/>
</dbReference>
<sequence length="180" mass="19206">MKKVFLPSLILFTALFIAACSDSGNELSEFTGNEMEMALIPGSVEGNTTSGTLKIRERNDGRAQLEITLNDVISGAEHPVHLHFGSLSDNGDVATYLTTLKEVNGVGKSVSILESLDDNTVVNYSNLLGFDGSIKIHFETSGPLENEILGSTNIGLNADQNEAYLNGTKSITSCNSSFSN</sequence>
<gene>
    <name evidence="2" type="ORF">AWN68_09960</name>
</gene>
<evidence type="ECO:0000313" key="3">
    <source>
        <dbReference type="Proteomes" id="UP000075615"/>
    </source>
</evidence>
<dbReference type="EMBL" id="LRDB01000050">
    <property type="protein sequence ID" value="KYG73010.1"/>
    <property type="molecule type" value="Genomic_DNA"/>
</dbReference>
<evidence type="ECO:0000256" key="1">
    <source>
        <dbReference type="SAM" id="SignalP"/>
    </source>
</evidence>
<dbReference type="PROSITE" id="PS51257">
    <property type="entry name" value="PROKAR_LIPOPROTEIN"/>
    <property type="match status" value="1"/>
</dbReference>
<name>A0A150X2Q8_9BACT</name>